<evidence type="ECO:0000313" key="3">
    <source>
        <dbReference type="Proteomes" id="UP000228380"/>
    </source>
</evidence>
<dbReference type="InterPro" id="IPR040387">
    <property type="entry name" value="RIN4/NOI4"/>
</dbReference>
<evidence type="ECO:0000259" key="2">
    <source>
        <dbReference type="Pfam" id="PF05627"/>
    </source>
</evidence>
<accession>A0A8B7MVW8</accession>
<feature type="domain" description="RIN4 pathogenic type III effector avirulence factor Avr cleavage site" evidence="2">
    <location>
        <begin position="7"/>
        <end position="33"/>
    </location>
</feature>
<dbReference type="RefSeq" id="XP_017700673.2">
    <property type="nucleotide sequence ID" value="XM_017845184.3"/>
</dbReference>
<dbReference type="GO" id="GO:0005886">
    <property type="term" value="C:plasma membrane"/>
    <property type="evidence" value="ECO:0007669"/>
    <property type="project" value="TreeGrafter"/>
</dbReference>
<dbReference type="PANTHER" id="PTHR33159">
    <property type="entry name" value="RPM1-INTERACTING PROTEIN 4 (RIN4) FAMILY PROTEIN"/>
    <property type="match status" value="1"/>
</dbReference>
<name>A0A8B7MVW8_PHODC</name>
<feature type="domain" description="RIN4 pathogenic type III effector avirulence factor Avr cleavage site" evidence="2">
    <location>
        <begin position="182"/>
        <end position="215"/>
    </location>
</feature>
<gene>
    <name evidence="4" type="primary">LOC103717042</name>
</gene>
<feature type="compositionally biased region" description="Low complexity" evidence="1">
    <location>
        <begin position="128"/>
        <end position="137"/>
    </location>
</feature>
<keyword evidence="3" id="KW-1185">Reference proteome</keyword>
<dbReference type="GeneID" id="103717042"/>
<dbReference type="InterPro" id="IPR008700">
    <property type="entry name" value="TypeIII_avirulence_cleave"/>
</dbReference>
<dbReference type="Proteomes" id="UP000228380">
    <property type="component" value="Chromosome 1"/>
</dbReference>
<protein>
    <submittedName>
        <fullName evidence="4">NOI-like protein isoform X1</fullName>
    </submittedName>
</protein>
<dbReference type="PANTHER" id="PTHR33159:SF49">
    <property type="entry name" value="RPM1-INTERACTING PROTEIN 4"/>
    <property type="match status" value="1"/>
</dbReference>
<dbReference type="OrthoDB" id="765662at2759"/>
<organism evidence="3 4">
    <name type="scientific">Phoenix dactylifera</name>
    <name type="common">Date palm</name>
    <dbReference type="NCBI Taxonomy" id="42345"/>
    <lineage>
        <taxon>Eukaryota</taxon>
        <taxon>Viridiplantae</taxon>
        <taxon>Streptophyta</taxon>
        <taxon>Embryophyta</taxon>
        <taxon>Tracheophyta</taxon>
        <taxon>Spermatophyta</taxon>
        <taxon>Magnoliopsida</taxon>
        <taxon>Liliopsida</taxon>
        <taxon>Arecaceae</taxon>
        <taxon>Coryphoideae</taxon>
        <taxon>Phoeniceae</taxon>
        <taxon>Phoenix</taxon>
    </lineage>
</organism>
<dbReference type="Pfam" id="PF05627">
    <property type="entry name" value="AvrRpt-cleavage"/>
    <property type="match status" value="2"/>
</dbReference>
<dbReference type="KEGG" id="pda:103717042"/>
<sequence length="257" mass="29138">MTLQQLAHAPKFGNWDGENIPYTTYFEMVRRDKGAGSKILNPNDPEENPQAYHPGTFARDHKRCQKHHNDTSTGYHVVKQHHRKHNSREDGEFQRYMEAPLPHRSTFQRVNMGPQRSRNRGSRLSVPSSDKNNSDNSLLQPRHRRRTDKDSAEGSHGFSPLPLHEAIPEAGNSLEGKAPQRRAPSVPRFGSWDETDPKSAESFTVIFNKVKEEKQIAATKLPTLPAKTMTYPERQNNSSHASSKSKMCCCLFPTAAE</sequence>
<evidence type="ECO:0000313" key="4">
    <source>
        <dbReference type="RefSeq" id="XP_017700673.2"/>
    </source>
</evidence>
<feature type="region of interest" description="Disordered" evidence="1">
    <location>
        <begin position="35"/>
        <end position="196"/>
    </location>
</feature>
<reference evidence="3" key="1">
    <citation type="journal article" date="2019" name="Nat. Commun.">
        <title>Genome-wide association mapping of date palm fruit traits.</title>
        <authorList>
            <person name="Hazzouri K.M."/>
            <person name="Gros-Balthazard M."/>
            <person name="Flowers J.M."/>
            <person name="Copetti D."/>
            <person name="Lemansour A."/>
            <person name="Lebrun M."/>
            <person name="Masmoudi K."/>
            <person name="Ferrand S."/>
            <person name="Dhar M.I."/>
            <person name="Fresquez Z.A."/>
            <person name="Rosas U."/>
            <person name="Zhang J."/>
            <person name="Talag J."/>
            <person name="Lee S."/>
            <person name="Kudrna D."/>
            <person name="Powell R.F."/>
            <person name="Leitch I.J."/>
            <person name="Krueger R.R."/>
            <person name="Wing R.A."/>
            <person name="Amiri K.M.A."/>
            <person name="Purugganan M.D."/>
        </authorList>
    </citation>
    <scope>NUCLEOTIDE SEQUENCE [LARGE SCALE GENOMIC DNA]</scope>
    <source>
        <strain evidence="3">cv. Khalas</strain>
    </source>
</reference>
<dbReference type="AlphaFoldDB" id="A0A8B7MVW8"/>
<evidence type="ECO:0000256" key="1">
    <source>
        <dbReference type="SAM" id="MobiDB-lite"/>
    </source>
</evidence>
<proteinExistence type="predicted"/>
<reference evidence="4" key="2">
    <citation type="submission" date="2025-08" db="UniProtKB">
        <authorList>
            <consortium name="RefSeq"/>
        </authorList>
    </citation>
    <scope>IDENTIFICATION</scope>
    <source>
        <tissue evidence="4">Young leaves</tissue>
    </source>
</reference>